<evidence type="ECO:0000313" key="1">
    <source>
        <dbReference type="EMBL" id="TKV56850.1"/>
    </source>
</evidence>
<dbReference type="EMBL" id="SZZH01000006">
    <property type="protein sequence ID" value="TKV56850.1"/>
    <property type="molecule type" value="Genomic_DNA"/>
</dbReference>
<accession>A0A4U6QAA1</accession>
<name>A0A4U6QAA1_9ACTN</name>
<gene>
    <name evidence="1" type="ORF">FDO65_18580</name>
</gene>
<evidence type="ECO:0000313" key="2">
    <source>
        <dbReference type="Proteomes" id="UP000306985"/>
    </source>
</evidence>
<reference evidence="1 2" key="1">
    <citation type="submission" date="2019-05" db="EMBL/GenBank/DDBJ databases">
        <title>Nakamurella sp. N5BH11, whole genome shotgun sequence.</title>
        <authorList>
            <person name="Tuo L."/>
        </authorList>
    </citation>
    <scope>NUCLEOTIDE SEQUENCE [LARGE SCALE GENOMIC DNA]</scope>
    <source>
        <strain evidence="1 2">N5BH11</strain>
    </source>
</reference>
<dbReference type="AlphaFoldDB" id="A0A4U6QAA1"/>
<proteinExistence type="predicted"/>
<protein>
    <submittedName>
        <fullName evidence="1">Uncharacterized protein</fullName>
    </submittedName>
</protein>
<dbReference type="RefSeq" id="WP_137451237.1">
    <property type="nucleotide sequence ID" value="NZ_SZZH01000006.1"/>
</dbReference>
<sequence>MIGPMLSVRDTAQAQVDDLRAQLGRPAAVRSSFPDPVPAPRANDVIGEAVALREYYDVLYEQVDGLWFEKQWLAAELSVARRVGPPLIAPRWSSAQGPASA</sequence>
<keyword evidence="2" id="KW-1185">Reference proteome</keyword>
<comment type="caution">
    <text evidence="1">The sequence shown here is derived from an EMBL/GenBank/DDBJ whole genome shotgun (WGS) entry which is preliminary data.</text>
</comment>
<dbReference type="Proteomes" id="UP000306985">
    <property type="component" value="Unassembled WGS sequence"/>
</dbReference>
<organism evidence="1 2">
    <name type="scientific">Nakamurella flava</name>
    <dbReference type="NCBI Taxonomy" id="2576308"/>
    <lineage>
        <taxon>Bacteria</taxon>
        <taxon>Bacillati</taxon>
        <taxon>Actinomycetota</taxon>
        <taxon>Actinomycetes</taxon>
        <taxon>Nakamurellales</taxon>
        <taxon>Nakamurellaceae</taxon>
        <taxon>Nakamurella</taxon>
    </lineage>
</organism>